<dbReference type="GO" id="GO:0006631">
    <property type="term" value="P:fatty acid metabolic process"/>
    <property type="evidence" value="ECO:0007669"/>
    <property type="project" value="UniProtKB-UniRule"/>
</dbReference>
<keyword evidence="7 11" id="KW-0547">Nucleotide-binding</keyword>
<name>A0AAD9IVM5_9ANNE</name>
<evidence type="ECO:0000256" key="7">
    <source>
        <dbReference type="ARBA" id="ARBA00022741"/>
    </source>
</evidence>
<dbReference type="InterPro" id="IPR000873">
    <property type="entry name" value="AMP-dep_synth/lig_dom"/>
</dbReference>
<evidence type="ECO:0000259" key="12">
    <source>
        <dbReference type="Pfam" id="PF00501"/>
    </source>
</evidence>
<evidence type="ECO:0000256" key="6">
    <source>
        <dbReference type="ARBA" id="ARBA00022598"/>
    </source>
</evidence>
<dbReference type="InterPro" id="IPR032387">
    <property type="entry name" value="ACAS_N"/>
</dbReference>
<dbReference type="Gene3D" id="3.30.300.30">
    <property type="match status" value="1"/>
</dbReference>
<proteinExistence type="inferred from homology"/>
<dbReference type="Pfam" id="PF00501">
    <property type="entry name" value="AMP-binding"/>
    <property type="match status" value="1"/>
</dbReference>
<reference evidence="14" key="1">
    <citation type="journal article" date="2023" name="Mol. Biol. Evol.">
        <title>Third-Generation Sequencing Reveals the Adaptive Role of the Epigenome in Three Deep-Sea Polychaetes.</title>
        <authorList>
            <person name="Perez M."/>
            <person name="Aroh O."/>
            <person name="Sun Y."/>
            <person name="Lan Y."/>
            <person name="Juniper S.K."/>
            <person name="Young C.R."/>
            <person name="Angers B."/>
            <person name="Qian P.Y."/>
        </authorList>
    </citation>
    <scope>NUCLEOTIDE SEQUENCE</scope>
    <source>
        <strain evidence="14">P08H-3</strain>
    </source>
</reference>
<dbReference type="NCBIfam" id="NF002937">
    <property type="entry name" value="PRK03584.1"/>
    <property type="match status" value="1"/>
</dbReference>
<dbReference type="PROSITE" id="PS00455">
    <property type="entry name" value="AMP_BINDING"/>
    <property type="match status" value="1"/>
</dbReference>
<evidence type="ECO:0000313" key="15">
    <source>
        <dbReference type="Proteomes" id="UP001208570"/>
    </source>
</evidence>
<evidence type="ECO:0000256" key="2">
    <source>
        <dbReference type="ARBA" id="ARBA00006432"/>
    </source>
</evidence>
<evidence type="ECO:0000313" key="14">
    <source>
        <dbReference type="EMBL" id="KAK2141163.1"/>
    </source>
</evidence>
<keyword evidence="6 11" id="KW-0436">Ligase</keyword>
<comment type="function">
    <text evidence="11">Converts acetoacetate to acetoacetyl-CoA in the cytosol.</text>
</comment>
<dbReference type="InterPro" id="IPR020845">
    <property type="entry name" value="AMP-binding_CS"/>
</dbReference>
<evidence type="ECO:0000256" key="1">
    <source>
        <dbReference type="ARBA" id="ARBA00004514"/>
    </source>
</evidence>
<keyword evidence="5 11" id="KW-0963">Cytoplasm</keyword>
<comment type="subcellular location">
    <subcellularLocation>
        <location evidence="1 11">Cytoplasm</location>
        <location evidence="1 11">Cytosol</location>
    </subcellularLocation>
</comment>
<evidence type="ECO:0000256" key="11">
    <source>
        <dbReference type="RuleBase" id="RU367019"/>
    </source>
</evidence>
<comment type="similarity">
    <text evidence="2 11">Belongs to the ATP-dependent AMP-binding enzyme family.</text>
</comment>
<dbReference type="GO" id="GO:0005524">
    <property type="term" value="F:ATP binding"/>
    <property type="evidence" value="ECO:0007669"/>
    <property type="project" value="UniProtKB-UniRule"/>
</dbReference>
<sequence length="669" mass="75118">MDPAVNTAPQCMWRPNPSKRTNVDKFRERINKHFNINLDDYKALYKWSVENYPDFWEQLWHFSGVKYSQTYTEVIDKTKTVADIPQWFKGSRLNYAENILKYNDDRLAVCVTREGLKKIEKKTYSELYQVVAQYAAALRKLGIKQGDRVVGYIPNGLEALAAMLAASSIGAIWSSTSPEFGVTGVLDRFTQIQPKVIFSVNAVIYNGKIHHHLEKLEQIVERLPDLEKVVVVPYILEDDAPQDISRIRHSCFLAEFLNNGKNADGTAPELVFEQLPFDHPLFIMYSSGTTGAPKCMVHSQGGTLIKHLEEHLLQGNMCRDDIMMYYTTTGWMMWNWLAGCLLLGSAILCYDGSPLVPNAEVLWDLVDEAGVTVLGTGAKWLAVLEEKGVKPAQTHTLSSLKAILSTGSPLKPQSYEYVYRDIKSDILLGSITGGTDILGCFAGHSWDLPVYKGQIQGRLLGIAMECWNEDGKPVFGVSGELVCVKPFPSQPTQFWNDPDGSKYKKAYFDKFPDIWAHGDFCQIDPTTGGVWMLGRSDGTLNPNGVRFGSAEIYHIVEAFKELEDSLCVSQRSKDLTEERVILFLKMAPGSEFSQDLVKRVKTNIRNQLSARHVPGIILETHDIPYTHSGKKIEVAVKRVLAGEDVKARGAFANPNSLNYYYDVPELQGF</sequence>
<evidence type="ECO:0000256" key="8">
    <source>
        <dbReference type="ARBA" id="ARBA00022832"/>
    </source>
</evidence>
<dbReference type="PANTHER" id="PTHR42921:SF1">
    <property type="entry name" value="ACETOACETYL-COA SYNTHETASE"/>
    <property type="match status" value="1"/>
</dbReference>
<gene>
    <name evidence="14" type="ORF">LSH36_1150g00018</name>
</gene>
<accession>A0AAD9IVM5</accession>
<feature type="domain" description="AMP-dependent synthetase/ligase" evidence="12">
    <location>
        <begin position="105"/>
        <end position="483"/>
    </location>
</feature>
<dbReference type="CDD" id="cd05943">
    <property type="entry name" value="AACS"/>
    <property type="match status" value="1"/>
</dbReference>
<dbReference type="GO" id="GO:0005829">
    <property type="term" value="C:cytosol"/>
    <property type="evidence" value="ECO:0007669"/>
    <property type="project" value="UniProtKB-SubCell"/>
</dbReference>
<keyword evidence="10 11" id="KW-0443">Lipid metabolism</keyword>
<evidence type="ECO:0000256" key="4">
    <source>
        <dbReference type="ARBA" id="ARBA00015326"/>
    </source>
</evidence>
<dbReference type="Gene3D" id="3.40.50.12780">
    <property type="entry name" value="N-terminal domain of ligase-like"/>
    <property type="match status" value="1"/>
</dbReference>
<evidence type="ECO:0000256" key="10">
    <source>
        <dbReference type="ARBA" id="ARBA00023098"/>
    </source>
</evidence>
<comment type="catalytic activity">
    <reaction evidence="11">
        <text>acetoacetate + ATP + CoA = acetoacetyl-CoA + AMP + diphosphate</text>
        <dbReference type="Rhea" id="RHEA:16117"/>
        <dbReference type="ChEBI" id="CHEBI:13705"/>
        <dbReference type="ChEBI" id="CHEBI:30616"/>
        <dbReference type="ChEBI" id="CHEBI:33019"/>
        <dbReference type="ChEBI" id="CHEBI:57286"/>
        <dbReference type="ChEBI" id="CHEBI:57287"/>
        <dbReference type="ChEBI" id="CHEBI:456215"/>
        <dbReference type="EC" id="6.2.1.16"/>
    </reaction>
</comment>
<dbReference type="InterPro" id="IPR045851">
    <property type="entry name" value="AMP-bd_C_sf"/>
</dbReference>
<dbReference type="InterPro" id="IPR042099">
    <property type="entry name" value="ANL_N_sf"/>
</dbReference>
<dbReference type="EMBL" id="JAODUP010001150">
    <property type="protein sequence ID" value="KAK2141163.1"/>
    <property type="molecule type" value="Genomic_DNA"/>
</dbReference>
<evidence type="ECO:0000256" key="9">
    <source>
        <dbReference type="ARBA" id="ARBA00022840"/>
    </source>
</evidence>
<feature type="domain" description="Acetyl-coenzyme A synthetase N-terminal" evidence="13">
    <location>
        <begin position="41"/>
        <end position="98"/>
    </location>
</feature>
<dbReference type="Pfam" id="PF16177">
    <property type="entry name" value="ACAS_N"/>
    <property type="match status" value="1"/>
</dbReference>
<dbReference type="FunFam" id="3.30.300.30:FF:000037">
    <property type="entry name" value="acetoacetyl-CoA synthetase"/>
    <property type="match status" value="1"/>
</dbReference>
<comment type="caution">
    <text evidence="14">The sequence shown here is derived from an EMBL/GenBank/DDBJ whole genome shotgun (WGS) entry which is preliminary data.</text>
</comment>
<dbReference type="EC" id="6.2.1.16" evidence="3 11"/>
<dbReference type="PANTHER" id="PTHR42921">
    <property type="entry name" value="ACETOACETYL-COA SYNTHETASE"/>
    <property type="match status" value="1"/>
</dbReference>
<evidence type="ECO:0000256" key="5">
    <source>
        <dbReference type="ARBA" id="ARBA00022490"/>
    </source>
</evidence>
<dbReference type="Proteomes" id="UP001208570">
    <property type="component" value="Unassembled WGS sequence"/>
</dbReference>
<dbReference type="SUPFAM" id="SSF56801">
    <property type="entry name" value="Acetyl-CoA synthetase-like"/>
    <property type="match status" value="1"/>
</dbReference>
<dbReference type="AlphaFoldDB" id="A0AAD9IVM5"/>
<dbReference type="NCBIfam" id="TIGR01217">
    <property type="entry name" value="ac_ac_CoA_syn"/>
    <property type="match status" value="1"/>
</dbReference>
<keyword evidence="9 11" id="KW-0067">ATP-binding</keyword>
<protein>
    <recommendedName>
        <fullName evidence="4 11">Acetoacetyl-CoA synthetase</fullName>
        <ecNumber evidence="3 11">6.2.1.16</ecNumber>
    </recommendedName>
</protein>
<keyword evidence="8 11" id="KW-0276">Fatty acid metabolism</keyword>
<keyword evidence="15" id="KW-1185">Reference proteome</keyword>
<evidence type="ECO:0000256" key="3">
    <source>
        <dbReference type="ARBA" id="ARBA00012988"/>
    </source>
</evidence>
<dbReference type="GO" id="GO:0030729">
    <property type="term" value="F:acetoacetate-CoA ligase activity"/>
    <property type="evidence" value="ECO:0007669"/>
    <property type="project" value="UniProtKB-UniRule"/>
</dbReference>
<dbReference type="InterPro" id="IPR005914">
    <property type="entry name" value="Acac_CoA_synth"/>
</dbReference>
<organism evidence="14 15">
    <name type="scientific">Paralvinella palmiformis</name>
    <dbReference type="NCBI Taxonomy" id="53620"/>
    <lineage>
        <taxon>Eukaryota</taxon>
        <taxon>Metazoa</taxon>
        <taxon>Spiralia</taxon>
        <taxon>Lophotrochozoa</taxon>
        <taxon>Annelida</taxon>
        <taxon>Polychaeta</taxon>
        <taxon>Sedentaria</taxon>
        <taxon>Canalipalpata</taxon>
        <taxon>Terebellida</taxon>
        <taxon>Terebelliformia</taxon>
        <taxon>Alvinellidae</taxon>
        <taxon>Paralvinella</taxon>
    </lineage>
</organism>
<evidence type="ECO:0000259" key="13">
    <source>
        <dbReference type="Pfam" id="PF16177"/>
    </source>
</evidence>